<dbReference type="InterPro" id="IPR018656">
    <property type="entry name" value="DUF2087"/>
</dbReference>
<evidence type="ECO:0000313" key="3">
    <source>
        <dbReference type="Proteomes" id="UP000665020"/>
    </source>
</evidence>
<dbReference type="RefSeq" id="WP_230869447.1">
    <property type="nucleotide sequence ID" value="NZ_CP046640.1"/>
</dbReference>
<dbReference type="AlphaFoldDB" id="A0A8A7KEH9"/>
<sequence>MDNPKLDIKRFLDDSGKITQLSSKKKFRFATLSYLADKFEVNRNYTEKEINAICDEWHTFDDYFLMRRELVDNGLLCRVRDGSRYWKPKKD</sequence>
<proteinExistence type="predicted"/>
<feature type="domain" description="DUF2087" evidence="1">
    <location>
        <begin position="18"/>
        <end position="86"/>
    </location>
</feature>
<dbReference type="Pfam" id="PF09860">
    <property type="entry name" value="DUF2087"/>
    <property type="match status" value="1"/>
</dbReference>
<evidence type="ECO:0000313" key="2">
    <source>
        <dbReference type="EMBL" id="QTL97849.1"/>
    </source>
</evidence>
<keyword evidence="3" id="KW-1185">Reference proteome</keyword>
<protein>
    <submittedName>
        <fullName evidence="2">DUF2087 domain-containing protein</fullName>
    </submittedName>
</protein>
<organism evidence="2 3">
    <name type="scientific">Iocasia fonsfrigidae</name>
    <dbReference type="NCBI Taxonomy" id="2682810"/>
    <lineage>
        <taxon>Bacteria</taxon>
        <taxon>Bacillati</taxon>
        <taxon>Bacillota</taxon>
        <taxon>Clostridia</taxon>
        <taxon>Halanaerobiales</taxon>
        <taxon>Halanaerobiaceae</taxon>
        <taxon>Iocasia</taxon>
    </lineage>
</organism>
<accession>A0A8A7KEH9</accession>
<dbReference type="KEGG" id="ifn:GM661_07530"/>
<name>A0A8A7KEH9_9FIRM</name>
<dbReference type="Proteomes" id="UP000665020">
    <property type="component" value="Chromosome"/>
</dbReference>
<reference evidence="2" key="1">
    <citation type="submission" date="2019-12" db="EMBL/GenBank/DDBJ databases">
        <authorList>
            <person name="zhang j."/>
            <person name="sun C.M."/>
        </authorList>
    </citation>
    <scope>NUCLEOTIDE SEQUENCE</scope>
    <source>
        <strain evidence="2">NS-1</strain>
    </source>
</reference>
<evidence type="ECO:0000259" key="1">
    <source>
        <dbReference type="Pfam" id="PF09860"/>
    </source>
</evidence>
<dbReference type="EMBL" id="CP046640">
    <property type="protein sequence ID" value="QTL97849.1"/>
    <property type="molecule type" value="Genomic_DNA"/>
</dbReference>
<gene>
    <name evidence="2" type="ORF">GM661_07530</name>
</gene>